<dbReference type="GO" id="GO:0008499">
    <property type="term" value="F:N-acetyl-beta-D-glucosaminide beta-(1,3)-galactosyltransferase activity"/>
    <property type="evidence" value="ECO:0007669"/>
    <property type="project" value="UniProtKB-ARBA"/>
</dbReference>
<evidence type="ECO:0000256" key="5">
    <source>
        <dbReference type="ARBA" id="ARBA00022692"/>
    </source>
</evidence>
<evidence type="ECO:0000256" key="2">
    <source>
        <dbReference type="ARBA" id="ARBA00008661"/>
    </source>
</evidence>
<evidence type="ECO:0000256" key="10">
    <source>
        <dbReference type="ARBA" id="ARBA00023180"/>
    </source>
</evidence>
<name>A0AAY4CZ86_9TELE</name>
<comment type="similarity">
    <text evidence="2 12">Belongs to the glycosyltransferase 31 family.</text>
</comment>
<keyword evidence="5 12" id="KW-0812">Transmembrane</keyword>
<reference evidence="13" key="2">
    <citation type="submission" date="2025-08" db="UniProtKB">
        <authorList>
            <consortium name="Ensembl"/>
        </authorList>
    </citation>
    <scope>IDENTIFICATION</scope>
</reference>
<dbReference type="Pfam" id="PF01762">
    <property type="entry name" value="Galactosyl_T"/>
    <property type="match status" value="1"/>
</dbReference>
<gene>
    <name evidence="13" type="primary">B3GNT4</name>
</gene>
<sequence length="375" mass="42756">MRRSCGLHYFCWPCACVAAWFLCCVMIKLDQSPIDGQGAKGVQILSTLWNRKENASLPNTSTPPGPLENFECPENDTLMGVPTNIPLLHQEFLRYKHCRRFRTLLTPTSCEDDLYLLLAIKSTALHIDRRAALRDTWGRAGLVNGRSVKLIFLMGHSDENMDRYALQPLLEWENRQFGDILQWDFKDSFFNLTLKEVSFLSWFGRSCHWAQFVLKGDDDVFVHTENVIEYLNEHSPNEHLFVGDILPRSYPIRDSDVKYFIPAEMYPNGKPYPPYAGGGGYLMSRKTVVGLDAAAAGVDLFPIDDVYVGMCLQRMGVQPHAHTGFRTFGFHNIMAHFNPCAYRNLMLVHKLRPVEMWVMWALVQDSGLACSQGAH</sequence>
<keyword evidence="14" id="KW-1185">Reference proteome</keyword>
<comment type="subcellular location">
    <subcellularLocation>
        <location evidence="1 12">Golgi apparatus membrane</location>
        <topology evidence="1 12">Single-pass type II membrane protein</topology>
    </subcellularLocation>
</comment>
<evidence type="ECO:0000256" key="7">
    <source>
        <dbReference type="ARBA" id="ARBA00022989"/>
    </source>
</evidence>
<dbReference type="EC" id="2.4.1.-" evidence="12"/>
<reference evidence="13 14" key="1">
    <citation type="submission" date="2020-06" db="EMBL/GenBank/DDBJ databases">
        <authorList>
            <consortium name="Wellcome Sanger Institute Data Sharing"/>
        </authorList>
    </citation>
    <scope>NUCLEOTIDE SEQUENCE [LARGE SCALE GENOMIC DNA]</scope>
</reference>
<proteinExistence type="inferred from homology"/>
<evidence type="ECO:0000313" key="14">
    <source>
        <dbReference type="Proteomes" id="UP000694580"/>
    </source>
</evidence>
<dbReference type="PANTHER" id="PTHR11214">
    <property type="entry name" value="BETA-1,3-N-ACETYLGLUCOSAMINYLTRANSFERASE"/>
    <property type="match status" value="1"/>
</dbReference>
<keyword evidence="4" id="KW-0808">Transferase</keyword>
<evidence type="ECO:0000256" key="8">
    <source>
        <dbReference type="ARBA" id="ARBA00023034"/>
    </source>
</evidence>
<dbReference type="GO" id="GO:0000139">
    <property type="term" value="C:Golgi membrane"/>
    <property type="evidence" value="ECO:0007669"/>
    <property type="project" value="UniProtKB-SubCell"/>
</dbReference>
<evidence type="ECO:0000256" key="3">
    <source>
        <dbReference type="ARBA" id="ARBA00022676"/>
    </source>
</evidence>
<keyword evidence="7 12" id="KW-1133">Transmembrane helix</keyword>
<dbReference type="GeneTree" id="ENSGT00940000162236"/>
<comment type="pathway">
    <text evidence="11">Protein modification.</text>
</comment>
<dbReference type="PANTHER" id="PTHR11214:SF368">
    <property type="entry name" value="N-ACETYLLACTOSAMINIDE BETA-1,3-N-ACETYLGLUCOSAMINYLTRANSFERASE 4"/>
    <property type="match status" value="1"/>
</dbReference>
<reference evidence="13" key="3">
    <citation type="submission" date="2025-09" db="UniProtKB">
        <authorList>
            <consortium name="Ensembl"/>
        </authorList>
    </citation>
    <scope>IDENTIFICATION</scope>
</reference>
<keyword evidence="9 12" id="KW-0472">Membrane</keyword>
<dbReference type="Proteomes" id="UP000694580">
    <property type="component" value="Chromosome 11"/>
</dbReference>
<dbReference type="AlphaFoldDB" id="A0AAY4CZ86"/>
<dbReference type="GO" id="GO:0008532">
    <property type="term" value="F:N-acetyllactosaminide beta-1,3-N-acetylglucosaminyltransferase activity"/>
    <property type="evidence" value="ECO:0007669"/>
    <property type="project" value="TreeGrafter"/>
</dbReference>
<accession>A0AAY4CZ86</accession>
<dbReference type="Gene3D" id="3.90.550.50">
    <property type="match status" value="1"/>
</dbReference>
<evidence type="ECO:0000256" key="1">
    <source>
        <dbReference type="ARBA" id="ARBA00004323"/>
    </source>
</evidence>
<keyword evidence="3 12" id="KW-0328">Glycosyltransferase</keyword>
<dbReference type="GO" id="GO:0030311">
    <property type="term" value="P:poly-N-acetyllactosamine biosynthetic process"/>
    <property type="evidence" value="ECO:0007669"/>
    <property type="project" value="TreeGrafter"/>
</dbReference>
<keyword evidence="8 12" id="KW-0333">Golgi apparatus</keyword>
<organism evidence="13 14">
    <name type="scientific">Denticeps clupeoides</name>
    <name type="common">denticle herring</name>
    <dbReference type="NCBI Taxonomy" id="299321"/>
    <lineage>
        <taxon>Eukaryota</taxon>
        <taxon>Metazoa</taxon>
        <taxon>Chordata</taxon>
        <taxon>Craniata</taxon>
        <taxon>Vertebrata</taxon>
        <taxon>Euteleostomi</taxon>
        <taxon>Actinopterygii</taxon>
        <taxon>Neopterygii</taxon>
        <taxon>Teleostei</taxon>
        <taxon>Clupei</taxon>
        <taxon>Clupeiformes</taxon>
        <taxon>Denticipitoidei</taxon>
        <taxon>Denticipitidae</taxon>
        <taxon>Denticeps</taxon>
    </lineage>
</organism>
<evidence type="ECO:0000313" key="13">
    <source>
        <dbReference type="Ensembl" id="ENSDCDP00010038590.1"/>
    </source>
</evidence>
<keyword evidence="6 12" id="KW-0735">Signal-anchor</keyword>
<dbReference type="InterPro" id="IPR002659">
    <property type="entry name" value="Glyco_trans_31"/>
</dbReference>
<evidence type="ECO:0000256" key="4">
    <source>
        <dbReference type="ARBA" id="ARBA00022679"/>
    </source>
</evidence>
<dbReference type="GO" id="GO:0016266">
    <property type="term" value="P:protein O-linked glycosylation via N-acetyl-galactosamine"/>
    <property type="evidence" value="ECO:0007669"/>
    <property type="project" value="UniProtKB-ARBA"/>
</dbReference>
<evidence type="ECO:0000256" key="6">
    <source>
        <dbReference type="ARBA" id="ARBA00022968"/>
    </source>
</evidence>
<evidence type="ECO:0000256" key="12">
    <source>
        <dbReference type="RuleBase" id="RU363063"/>
    </source>
</evidence>
<keyword evidence="10" id="KW-0325">Glycoprotein</keyword>
<evidence type="ECO:0000256" key="9">
    <source>
        <dbReference type="ARBA" id="ARBA00023136"/>
    </source>
</evidence>
<feature type="transmembrane region" description="Helical" evidence="12">
    <location>
        <begin position="7"/>
        <end position="29"/>
    </location>
</feature>
<dbReference type="FunFam" id="3.90.550.50:FF:000009">
    <property type="entry name" value="Hexosyltransferase"/>
    <property type="match status" value="1"/>
</dbReference>
<protein>
    <recommendedName>
        <fullName evidence="12">Hexosyltransferase</fullName>
        <ecNumber evidence="12">2.4.1.-</ecNumber>
    </recommendedName>
</protein>
<dbReference type="Ensembl" id="ENSDCDT00010048255.1">
    <property type="protein sequence ID" value="ENSDCDP00010038590.1"/>
    <property type="gene ID" value="ENSDCDG00010024954.1"/>
</dbReference>
<evidence type="ECO:0000256" key="11">
    <source>
        <dbReference type="ARBA" id="ARBA00043952"/>
    </source>
</evidence>